<reference evidence="1 2" key="1">
    <citation type="submission" date="2023-12" db="EMBL/GenBank/DDBJ databases">
        <title>First complete genome sequence of Pseudomonas canadensis strain Pcan-CK-23 isolated from homogenized tissues of Zophobas morio larvae.</title>
        <authorList>
            <person name="Kundlacz C."/>
            <person name="Aldeia C."/>
            <person name="Eddoubaji Y."/>
            <person name="Campos-Madueno E.I."/>
            <person name="Endimiani A."/>
        </authorList>
    </citation>
    <scope>NUCLEOTIDE SEQUENCE [LARGE SCALE GENOMIC DNA]</scope>
    <source>
        <strain evidence="1 2">Pcan-CK-23</strain>
    </source>
</reference>
<evidence type="ECO:0000313" key="1">
    <source>
        <dbReference type="EMBL" id="WRI25173.1"/>
    </source>
</evidence>
<dbReference type="RefSeq" id="WP_323988647.1">
    <property type="nucleotide sequence ID" value="NZ_CP139639.1"/>
</dbReference>
<gene>
    <name evidence="1" type="ORF">SPL95_02285</name>
</gene>
<dbReference type="InterPro" id="IPR011856">
    <property type="entry name" value="tRNA_endonuc-like_dom_sf"/>
</dbReference>
<proteinExistence type="predicted"/>
<dbReference type="Gene3D" id="3.40.1350.10">
    <property type="match status" value="1"/>
</dbReference>
<dbReference type="Proteomes" id="UP001322392">
    <property type="component" value="Chromosome"/>
</dbReference>
<dbReference type="EMBL" id="CP139639">
    <property type="protein sequence ID" value="WRI25173.1"/>
    <property type="molecule type" value="Genomic_DNA"/>
</dbReference>
<evidence type="ECO:0000313" key="2">
    <source>
        <dbReference type="Proteomes" id="UP001322392"/>
    </source>
</evidence>
<sequence length="709" mass="79994">MISEAEIHVEVERIIRSGDLTSRISKDDLDFLEHTISINPDLLPAFSIDEYVRTRFAESASTVIGSLKSVEVLTSNNNISITKNEILKPDLVCINPETNQLIIFELKKSNQTGRQALTELLAYEHELKNHLPFLSNYDATFVLISTEWSTLLEHAATSAVMWSNKNLLCLHLEPEPNNYQFKVHKPSTWNITGTPFFPDDSVSTITISFEIPSTMDDEEADHCLYNALSFYAREAEQTGLHGFGLLSKNLNKESSREITLCAASPFAFFDAMLTKGKIDTDKGHLASKLISHIESKGKNSGIHTLLRLKSKVLDPRLKGFENIEVGKVSNWNIVRNEIQESRFPFMTEFWGLPGGYARSYISNPAVQKARSSIFPAGTSHWHDPNVGIWLIRNLFEQKFTSDGFVRPSDSLRLGVAIGRHLFLTDLARKSTQKPKNLYALMFWNFASLAGFIDEIFILARTANDVEPPTSRFDFSAHGNEPFDPEPVVKWIKSQILHDTPFHTATFDLGFKLAPAITPEDLSRSQFSSIYKSDMALIHETAGYVASIIKHAITETAYCEDHKKELIAEISNKLCIPLIKKSTDLRAFENRSIDALCDLLAVTMQLANSVVPAVTHLYDDLPPMVIDWDNLKRGVDGMYQDGKKRPAVYILANGMIGTASYDDNLYAKFIMDIKNRDEEVYLMDVSRGIEMFRIVKWEELRNGSVIPLPK</sequence>
<name>A0ABZ1A906_9PSED</name>
<organism evidence="1 2">
    <name type="scientific">Pseudomonas canadensis</name>
    <dbReference type="NCBI Taxonomy" id="915099"/>
    <lineage>
        <taxon>Bacteria</taxon>
        <taxon>Pseudomonadati</taxon>
        <taxon>Pseudomonadota</taxon>
        <taxon>Gammaproteobacteria</taxon>
        <taxon>Pseudomonadales</taxon>
        <taxon>Pseudomonadaceae</taxon>
        <taxon>Pseudomonas</taxon>
    </lineage>
</organism>
<keyword evidence="2" id="KW-1185">Reference proteome</keyword>
<accession>A0ABZ1A906</accession>
<protein>
    <submittedName>
        <fullName evidence="1">Uncharacterized protein</fullName>
    </submittedName>
</protein>